<reference evidence="1" key="1">
    <citation type="submission" date="2023-05" db="EMBL/GenBank/DDBJ databases">
        <authorList>
            <person name="Stuckert A."/>
        </authorList>
    </citation>
    <scope>NUCLEOTIDE SEQUENCE</scope>
</reference>
<organism evidence="1 2">
    <name type="scientific">Staurois parvus</name>
    <dbReference type="NCBI Taxonomy" id="386267"/>
    <lineage>
        <taxon>Eukaryota</taxon>
        <taxon>Metazoa</taxon>
        <taxon>Chordata</taxon>
        <taxon>Craniata</taxon>
        <taxon>Vertebrata</taxon>
        <taxon>Euteleostomi</taxon>
        <taxon>Amphibia</taxon>
        <taxon>Batrachia</taxon>
        <taxon>Anura</taxon>
        <taxon>Neobatrachia</taxon>
        <taxon>Ranoidea</taxon>
        <taxon>Ranidae</taxon>
        <taxon>Staurois</taxon>
    </lineage>
</organism>
<dbReference type="Proteomes" id="UP001162483">
    <property type="component" value="Unassembled WGS sequence"/>
</dbReference>
<protein>
    <submittedName>
        <fullName evidence="1">Uncharacterized protein</fullName>
    </submittedName>
</protein>
<feature type="non-terminal residue" evidence="1">
    <location>
        <position position="1"/>
    </location>
</feature>
<name>A0ABN9EXT2_9NEOB</name>
<comment type="caution">
    <text evidence="1">The sequence shown here is derived from an EMBL/GenBank/DDBJ whole genome shotgun (WGS) entry which is preliminary data.</text>
</comment>
<sequence length="80" mass="8679">RCAPYAWCRVQGGAAYSRVQGCVHTDCRVQGCAEYRVQSLAFFYSCSSLYPPSTSHFHPSSALTSASKPPFAAPIFSPLT</sequence>
<dbReference type="EMBL" id="CATNWA010016081">
    <property type="protein sequence ID" value="CAI9589631.1"/>
    <property type="molecule type" value="Genomic_DNA"/>
</dbReference>
<accession>A0ABN9EXT2</accession>
<keyword evidence="2" id="KW-1185">Reference proteome</keyword>
<evidence type="ECO:0000313" key="2">
    <source>
        <dbReference type="Proteomes" id="UP001162483"/>
    </source>
</evidence>
<gene>
    <name evidence="1" type="ORF">SPARVUS_LOCUS10927863</name>
</gene>
<proteinExistence type="predicted"/>
<evidence type="ECO:0000313" key="1">
    <source>
        <dbReference type="EMBL" id="CAI9589631.1"/>
    </source>
</evidence>